<dbReference type="AlphaFoldDB" id="A0A391NYV9"/>
<comment type="caution">
    <text evidence="1">The sequence shown here is derived from an EMBL/GenBank/DDBJ whole genome shotgun (WGS) entry which is preliminary data.</text>
</comment>
<reference evidence="1 2" key="1">
    <citation type="journal article" date="2018" name="PLoS ONE">
        <title>The draft genome of Kipferlia bialata reveals reductive genome evolution in fornicate parasites.</title>
        <authorList>
            <person name="Tanifuji G."/>
            <person name="Takabayashi S."/>
            <person name="Kume K."/>
            <person name="Takagi M."/>
            <person name="Nakayama T."/>
            <person name="Kamikawa R."/>
            <person name="Inagaki Y."/>
            <person name="Hashimoto T."/>
        </authorList>
    </citation>
    <scope>NUCLEOTIDE SEQUENCE [LARGE SCALE GENOMIC DNA]</scope>
    <source>
        <strain evidence="1">NY0173</strain>
    </source>
</reference>
<organism evidence="1 2">
    <name type="scientific">Kipferlia bialata</name>
    <dbReference type="NCBI Taxonomy" id="797122"/>
    <lineage>
        <taxon>Eukaryota</taxon>
        <taxon>Metamonada</taxon>
        <taxon>Carpediemonas-like organisms</taxon>
        <taxon>Kipferlia</taxon>
    </lineage>
</organism>
<name>A0A391NYV9_9EUKA</name>
<dbReference type="EMBL" id="BDIP01004181">
    <property type="protein sequence ID" value="GCA63599.1"/>
    <property type="molecule type" value="Genomic_DNA"/>
</dbReference>
<accession>A0A391NYV9</accession>
<gene>
    <name evidence="1" type="ORF">KIPB_010841</name>
</gene>
<sequence length="125" mass="13305">MSVTISAKGGYHLVSFKKATITRDGTKVKIVCNEHSSYCSADRLVQERLWAQGEKAGLDAIPIRHLIGVPVAALGALHLTTISRLSPTETLCLDLDGHGLVEVTEGTSLDATVTHIPYPAGKVQS</sequence>
<evidence type="ECO:0000313" key="2">
    <source>
        <dbReference type="Proteomes" id="UP000265618"/>
    </source>
</evidence>
<proteinExistence type="predicted"/>
<protein>
    <submittedName>
        <fullName evidence="1">Uncharacterized protein</fullName>
    </submittedName>
</protein>
<evidence type="ECO:0000313" key="1">
    <source>
        <dbReference type="EMBL" id="GCA63599.1"/>
    </source>
</evidence>
<dbReference type="Proteomes" id="UP000265618">
    <property type="component" value="Unassembled WGS sequence"/>
</dbReference>
<keyword evidence="2" id="KW-1185">Reference proteome</keyword>